<accession>A0AAE3VJL2</accession>
<dbReference type="InterPro" id="IPR003762">
    <property type="entry name" value="Lara_isomerase"/>
</dbReference>
<dbReference type="InterPro" id="IPR055390">
    <property type="entry name" value="AraA_central"/>
</dbReference>
<evidence type="ECO:0000313" key="8">
    <source>
        <dbReference type="EMBL" id="MDQ0291797.1"/>
    </source>
</evidence>
<dbReference type="InterPro" id="IPR004216">
    <property type="entry name" value="Fuc/Ara_isomerase_C"/>
</dbReference>
<evidence type="ECO:0000259" key="6">
    <source>
        <dbReference type="Pfam" id="PF11762"/>
    </source>
</evidence>
<evidence type="ECO:0000256" key="5">
    <source>
        <dbReference type="ARBA" id="ARBA00023277"/>
    </source>
</evidence>
<feature type="domain" description="L-arabinose isomerase central" evidence="7">
    <location>
        <begin position="223"/>
        <end position="294"/>
    </location>
</feature>
<proteinExistence type="predicted"/>
<dbReference type="GO" id="GO:0008733">
    <property type="term" value="F:L-arabinose isomerase activity"/>
    <property type="evidence" value="ECO:0007669"/>
    <property type="project" value="InterPro"/>
</dbReference>
<protein>
    <submittedName>
        <fullName evidence="8">L-arabinose isomerase</fullName>
    </submittedName>
</protein>
<keyword evidence="5" id="KW-0119">Carbohydrate metabolism</keyword>
<evidence type="ECO:0000256" key="3">
    <source>
        <dbReference type="ARBA" id="ARBA00023211"/>
    </source>
</evidence>
<keyword evidence="1" id="KW-0479">Metal-binding</keyword>
<dbReference type="PANTHER" id="PTHR38464">
    <property type="entry name" value="L-ARABINOSE ISOMERASE"/>
    <property type="match status" value="1"/>
</dbReference>
<dbReference type="EMBL" id="JAUSVL010000001">
    <property type="protein sequence ID" value="MDQ0291797.1"/>
    <property type="molecule type" value="Genomic_DNA"/>
</dbReference>
<dbReference type="Pfam" id="PF24856">
    <property type="entry name" value="AraA_central"/>
    <property type="match status" value="1"/>
</dbReference>
<dbReference type="InterPro" id="IPR009015">
    <property type="entry name" value="Fucose_isomerase_N/cen_sf"/>
</dbReference>
<dbReference type="AlphaFoldDB" id="A0AAE3VJL2"/>
<evidence type="ECO:0000259" key="7">
    <source>
        <dbReference type="Pfam" id="PF24856"/>
    </source>
</evidence>
<dbReference type="InterPro" id="IPR038583">
    <property type="entry name" value="AraA_N_sf"/>
</dbReference>
<organism evidence="8 9">
    <name type="scientific">Oligosphaera ethanolica</name>
    <dbReference type="NCBI Taxonomy" id="760260"/>
    <lineage>
        <taxon>Bacteria</taxon>
        <taxon>Pseudomonadati</taxon>
        <taxon>Lentisphaerota</taxon>
        <taxon>Oligosphaeria</taxon>
        <taxon>Oligosphaerales</taxon>
        <taxon>Oligosphaeraceae</taxon>
        <taxon>Oligosphaera</taxon>
    </lineage>
</organism>
<dbReference type="Proteomes" id="UP001238163">
    <property type="component" value="Unassembled WGS sequence"/>
</dbReference>
<feature type="domain" description="L-arabinose isomerase C-terminal" evidence="6">
    <location>
        <begin position="302"/>
        <end position="440"/>
    </location>
</feature>
<keyword evidence="9" id="KW-1185">Reference proteome</keyword>
<dbReference type="SUPFAM" id="SSF50443">
    <property type="entry name" value="FucI/AraA C-terminal domain-like"/>
    <property type="match status" value="1"/>
</dbReference>
<comment type="caution">
    <text evidence="8">The sequence shown here is derived from an EMBL/GenBank/DDBJ whole genome shotgun (WGS) entry which is preliminary data.</text>
</comment>
<keyword evidence="2" id="KW-0054">Arabinose catabolism</keyword>
<dbReference type="SUPFAM" id="SSF53743">
    <property type="entry name" value="FucI/AraA N-terminal and middle domains"/>
    <property type="match status" value="1"/>
</dbReference>
<dbReference type="GO" id="GO:0005829">
    <property type="term" value="C:cytosol"/>
    <property type="evidence" value="ECO:0007669"/>
    <property type="project" value="TreeGrafter"/>
</dbReference>
<keyword evidence="3" id="KW-0464">Manganese</keyword>
<gene>
    <name evidence="8" type="ORF">J3R75_003904</name>
</gene>
<reference evidence="8" key="1">
    <citation type="submission" date="2023-07" db="EMBL/GenBank/DDBJ databases">
        <title>Genomic Encyclopedia of Type Strains, Phase IV (KMG-IV): sequencing the most valuable type-strain genomes for metagenomic binning, comparative biology and taxonomic classification.</title>
        <authorList>
            <person name="Goeker M."/>
        </authorList>
    </citation>
    <scope>NUCLEOTIDE SEQUENCE</scope>
    <source>
        <strain evidence="8">DSM 24202</strain>
    </source>
</reference>
<dbReference type="RefSeq" id="WP_307265107.1">
    <property type="nucleotide sequence ID" value="NZ_JAUSVL010000001.1"/>
</dbReference>
<dbReference type="Pfam" id="PF11762">
    <property type="entry name" value="Arabinose_Iso_C"/>
    <property type="match status" value="1"/>
</dbReference>
<dbReference type="InterPro" id="IPR024664">
    <property type="entry name" value="Ara_Isoase_C"/>
</dbReference>
<name>A0AAE3VJL2_9BACT</name>
<dbReference type="GO" id="GO:0046872">
    <property type="term" value="F:metal ion binding"/>
    <property type="evidence" value="ECO:0007669"/>
    <property type="project" value="UniProtKB-KW"/>
</dbReference>
<evidence type="ECO:0000256" key="2">
    <source>
        <dbReference type="ARBA" id="ARBA00022935"/>
    </source>
</evidence>
<dbReference type="GO" id="GO:0019569">
    <property type="term" value="P:L-arabinose catabolic process to D-xylulose 5-phosphate"/>
    <property type="evidence" value="ECO:0007669"/>
    <property type="project" value="TreeGrafter"/>
</dbReference>
<dbReference type="Gene3D" id="3.40.50.10940">
    <property type="match status" value="1"/>
</dbReference>
<keyword evidence="4 8" id="KW-0413">Isomerase</keyword>
<dbReference type="PANTHER" id="PTHR38464:SF1">
    <property type="entry name" value="L-ARABINOSE ISOMERASE"/>
    <property type="match status" value="1"/>
</dbReference>
<evidence type="ECO:0000256" key="1">
    <source>
        <dbReference type="ARBA" id="ARBA00022723"/>
    </source>
</evidence>
<evidence type="ECO:0000313" key="9">
    <source>
        <dbReference type="Proteomes" id="UP001238163"/>
    </source>
</evidence>
<sequence>MKIGLLPLYVELYDRVAPQRRPSMQQWADKVGELLIARGFDVVQAPISRLAAEFTASVRLCETAGAEAIVTLHLAYSPSLESIDALAATALPLVIFDTTPDTDFGFDFGDKVMANHGIHGVQDLCNLLLRRKKPFRIACGHCELSNVLDDLTQLLKSAAMAHKMTYPRIGSVGGNFPGMGDFLVPDGAFPMAKIDFSFADVSAEDIAAEEERDRKRFVFGEFSADAYRNTLHASLAIRHWLEKERLDAFTICFPGITRANHFATVPFLECSKAMARGIGYAGEGDMLTAALVGALLRVYPQTTFTEMFCPDWRGQRIFTSHMGEINPALTAAKPLLSERNYIFSDTGNPVIATGSLQAGKAALVNLAPGSDGAFTLIAAPVEFFAPDTPSTPTITGWFRPAGGDIAAFLKQYSELGGTHHLAATYDADLDVLRNFSKLMNWQFAVVK</sequence>
<evidence type="ECO:0000256" key="4">
    <source>
        <dbReference type="ARBA" id="ARBA00023235"/>
    </source>
</evidence>